<evidence type="ECO:0000313" key="2">
    <source>
        <dbReference type="Proteomes" id="UP000288216"/>
    </source>
</evidence>
<name>A0A401NLA3_SCYTO</name>
<keyword evidence="2" id="KW-1185">Reference proteome</keyword>
<sequence length="83" mass="9794">MLLLMGLDGLPPLAPATRSQGDDEVSDFYNYVKPQRPREIVSIRCLRRVYDLLNFCEYYIALAVKTFKLHWHVLLLEMLHSLW</sequence>
<proteinExistence type="predicted"/>
<comment type="caution">
    <text evidence="1">The sequence shown here is derived from an EMBL/GenBank/DDBJ whole genome shotgun (WGS) entry which is preliminary data.</text>
</comment>
<dbReference type="EMBL" id="BFAA01002500">
    <property type="protein sequence ID" value="GCB61627.1"/>
    <property type="molecule type" value="Genomic_DNA"/>
</dbReference>
<organism evidence="1 2">
    <name type="scientific">Scyliorhinus torazame</name>
    <name type="common">Cloudy catshark</name>
    <name type="synonym">Catulus torazame</name>
    <dbReference type="NCBI Taxonomy" id="75743"/>
    <lineage>
        <taxon>Eukaryota</taxon>
        <taxon>Metazoa</taxon>
        <taxon>Chordata</taxon>
        <taxon>Craniata</taxon>
        <taxon>Vertebrata</taxon>
        <taxon>Chondrichthyes</taxon>
        <taxon>Elasmobranchii</taxon>
        <taxon>Galeomorphii</taxon>
        <taxon>Galeoidea</taxon>
        <taxon>Carcharhiniformes</taxon>
        <taxon>Scyliorhinidae</taxon>
        <taxon>Scyliorhinus</taxon>
    </lineage>
</organism>
<dbReference type="Proteomes" id="UP000288216">
    <property type="component" value="Unassembled WGS sequence"/>
</dbReference>
<evidence type="ECO:0000313" key="1">
    <source>
        <dbReference type="EMBL" id="GCB61627.1"/>
    </source>
</evidence>
<reference evidence="1 2" key="1">
    <citation type="journal article" date="2018" name="Nat. Ecol. Evol.">
        <title>Shark genomes provide insights into elasmobranch evolution and the origin of vertebrates.</title>
        <authorList>
            <person name="Hara Y"/>
            <person name="Yamaguchi K"/>
            <person name="Onimaru K"/>
            <person name="Kadota M"/>
            <person name="Koyanagi M"/>
            <person name="Keeley SD"/>
            <person name="Tatsumi K"/>
            <person name="Tanaka K"/>
            <person name="Motone F"/>
            <person name="Kageyama Y"/>
            <person name="Nozu R"/>
            <person name="Adachi N"/>
            <person name="Nishimura O"/>
            <person name="Nakagawa R"/>
            <person name="Tanegashima C"/>
            <person name="Kiyatake I"/>
            <person name="Matsumoto R"/>
            <person name="Murakumo K"/>
            <person name="Nishida K"/>
            <person name="Terakita A"/>
            <person name="Kuratani S"/>
            <person name="Sato K"/>
            <person name="Hyodo S Kuraku.S."/>
        </authorList>
    </citation>
    <scope>NUCLEOTIDE SEQUENCE [LARGE SCALE GENOMIC DNA]</scope>
</reference>
<dbReference type="AlphaFoldDB" id="A0A401NLA3"/>
<protein>
    <submittedName>
        <fullName evidence="1">Uncharacterized protein</fullName>
    </submittedName>
</protein>
<gene>
    <name evidence="1" type="ORF">scyTo_0007082</name>
</gene>
<accession>A0A401NLA3</accession>